<evidence type="ECO:0000259" key="5">
    <source>
        <dbReference type="PROSITE" id="PS51038"/>
    </source>
</evidence>
<dbReference type="Gene3D" id="3.40.850.10">
    <property type="entry name" value="Kinesin motor domain"/>
    <property type="match status" value="1"/>
</dbReference>
<name>A0ABQ5GW27_9ASTR</name>
<dbReference type="InterPro" id="IPR008395">
    <property type="entry name" value="Agenet-like_dom"/>
</dbReference>
<comment type="caution">
    <text evidence="6">The sequence shown here is derived from an EMBL/GenBank/DDBJ whole genome shotgun (WGS) entry which is preliminary data.</text>
</comment>
<dbReference type="SUPFAM" id="SSF52540">
    <property type="entry name" value="P-loop containing nucleoside triphosphate hydrolases"/>
    <property type="match status" value="1"/>
</dbReference>
<reference evidence="6" key="1">
    <citation type="journal article" date="2022" name="Int. J. Mol. Sci.">
        <title>Draft Genome of Tanacetum Coccineum: Genomic Comparison of Closely Related Tanacetum-Family Plants.</title>
        <authorList>
            <person name="Yamashiro T."/>
            <person name="Shiraishi A."/>
            <person name="Nakayama K."/>
            <person name="Satake H."/>
        </authorList>
    </citation>
    <scope>NUCLEOTIDE SEQUENCE</scope>
</reference>
<gene>
    <name evidence="6" type="ORF">Tco_1054031</name>
</gene>
<comment type="caution">
    <text evidence="2">Lacks conserved residue(s) required for the propagation of feature annotation.</text>
</comment>
<dbReference type="SMART" id="SM00129">
    <property type="entry name" value="KISc"/>
    <property type="match status" value="1"/>
</dbReference>
<dbReference type="InterPro" id="IPR027640">
    <property type="entry name" value="Kinesin-like_fam"/>
</dbReference>
<accession>A0ABQ5GW27</accession>
<keyword evidence="3" id="KW-0175">Coiled coil</keyword>
<evidence type="ECO:0000313" key="7">
    <source>
        <dbReference type="Proteomes" id="UP001151760"/>
    </source>
</evidence>
<feature type="coiled-coil region" evidence="3">
    <location>
        <begin position="177"/>
        <end position="211"/>
    </location>
</feature>
<dbReference type="InterPro" id="IPR001025">
    <property type="entry name" value="BAH_dom"/>
</dbReference>
<evidence type="ECO:0000256" key="3">
    <source>
        <dbReference type="SAM" id="Coils"/>
    </source>
</evidence>
<dbReference type="Pfam" id="PF00225">
    <property type="entry name" value="Kinesin"/>
    <property type="match status" value="1"/>
</dbReference>
<dbReference type="InterPro" id="IPR027417">
    <property type="entry name" value="P-loop_NTPase"/>
</dbReference>
<dbReference type="EMBL" id="BQNB010018922">
    <property type="protein sequence ID" value="GJT79689.1"/>
    <property type="molecule type" value="Genomic_DNA"/>
</dbReference>
<protein>
    <submittedName>
        <fullName evidence="6">Agenet domain-containing protein</fullName>
    </submittedName>
</protein>
<dbReference type="InterPro" id="IPR001752">
    <property type="entry name" value="Kinesin_motor_dom"/>
</dbReference>
<dbReference type="PROSITE" id="PS50067">
    <property type="entry name" value="KINESIN_MOTOR_2"/>
    <property type="match status" value="1"/>
</dbReference>
<dbReference type="InterPro" id="IPR014002">
    <property type="entry name" value="Agenet_dom_plant"/>
</dbReference>
<dbReference type="Pfam" id="PF05641">
    <property type="entry name" value="Agenet"/>
    <property type="match status" value="1"/>
</dbReference>
<evidence type="ECO:0000256" key="2">
    <source>
        <dbReference type="PROSITE-ProRule" id="PRU00283"/>
    </source>
</evidence>
<dbReference type="Proteomes" id="UP001151760">
    <property type="component" value="Unassembled WGS sequence"/>
</dbReference>
<dbReference type="InterPro" id="IPR036812">
    <property type="entry name" value="NAD(P)_OxRdtase_dom_sf"/>
</dbReference>
<keyword evidence="1" id="KW-0505">Motor protein</keyword>
<dbReference type="InterPro" id="IPR043151">
    <property type="entry name" value="BAH_sf"/>
</dbReference>
<evidence type="ECO:0000313" key="6">
    <source>
        <dbReference type="EMBL" id="GJT79689.1"/>
    </source>
</evidence>
<organism evidence="6 7">
    <name type="scientific">Tanacetum coccineum</name>
    <dbReference type="NCBI Taxonomy" id="301880"/>
    <lineage>
        <taxon>Eukaryota</taxon>
        <taxon>Viridiplantae</taxon>
        <taxon>Streptophyta</taxon>
        <taxon>Embryophyta</taxon>
        <taxon>Tracheophyta</taxon>
        <taxon>Spermatophyta</taxon>
        <taxon>Magnoliopsida</taxon>
        <taxon>eudicotyledons</taxon>
        <taxon>Gunneridae</taxon>
        <taxon>Pentapetalae</taxon>
        <taxon>asterids</taxon>
        <taxon>campanulids</taxon>
        <taxon>Asterales</taxon>
        <taxon>Asteraceae</taxon>
        <taxon>Asteroideae</taxon>
        <taxon>Anthemideae</taxon>
        <taxon>Anthemidinae</taxon>
        <taxon>Tanacetum</taxon>
    </lineage>
</organism>
<dbReference type="Gene3D" id="2.30.30.490">
    <property type="match status" value="1"/>
</dbReference>
<reference evidence="6" key="2">
    <citation type="submission" date="2022-01" db="EMBL/GenBank/DDBJ databases">
        <authorList>
            <person name="Yamashiro T."/>
            <person name="Shiraishi A."/>
            <person name="Satake H."/>
            <person name="Nakayama K."/>
        </authorList>
    </citation>
    <scope>NUCLEOTIDE SEQUENCE</scope>
</reference>
<dbReference type="PROSITE" id="PS51038">
    <property type="entry name" value="BAH"/>
    <property type="match status" value="1"/>
</dbReference>
<dbReference type="SMART" id="SM00743">
    <property type="entry name" value="Agenet"/>
    <property type="match status" value="2"/>
</dbReference>
<proteinExistence type="inferred from homology"/>
<dbReference type="InterPro" id="IPR036961">
    <property type="entry name" value="Kinesin_motor_dom_sf"/>
</dbReference>
<evidence type="ECO:0000256" key="1">
    <source>
        <dbReference type="ARBA" id="ARBA00023175"/>
    </source>
</evidence>
<sequence length="580" mass="66728">MAYEALKKDYEARQFRQQCNTLKSEYAAETTKIENLEQNIKALSVKLTQEETAELESIASADLVKGERYMCGLRYPSIVIMESLINVLSLFSKTETTGVRRKEGSHINKRLLTLGMLTDSNAAHIPYRDSKLTRLFQSSHSGHRRVCLICTVTPALSNTEETHNTLNFAHRSKHVEIKASQNKIIDEKSLIKKYQKEISSLKQTLQQLKRAGHVKLQSRLEEEEQAKLILRFEDRGKSDLTNLDELVYEKMVQNFVHVLAEEGRRLIAYLDDLYEDYKGNKMAVVQWLHKVDELGLDLPQSYNGREIFFSLSRQDLSIECIDGVATFDNEGVKPFDITQVKGYWNQNIHSFMASDVRIRPRKRLKILKLSMTTQKVPREIEVLSQDSGNRGMWFRRVVIKKHKDKLKVRCQDIKDALDESVNLKEWILSTRVADDDQLGIRHSGRMKIRPSRLPNKSDVSIANVGCIVDAWLHDGWCEGIVVHKESDDKIHVYFLGRNWLGTEIDEINYKQVKELIDAAGYYVDIDSSDRTIQNKVCCGNPSHMKEEDDQALKALEQEAEVVEITVDGQDDEEEHSIKNN</sequence>
<feature type="domain" description="Kinesin motor" evidence="4">
    <location>
        <begin position="92"/>
        <end position="175"/>
    </location>
</feature>
<feature type="coiled-coil region" evidence="3">
    <location>
        <begin position="19"/>
        <end position="53"/>
    </location>
</feature>
<dbReference type="PANTHER" id="PTHR47968">
    <property type="entry name" value="CENTROMERE PROTEIN E"/>
    <property type="match status" value="1"/>
</dbReference>
<dbReference type="Gene3D" id="3.20.20.100">
    <property type="entry name" value="NADP-dependent oxidoreductase domain"/>
    <property type="match status" value="1"/>
</dbReference>
<dbReference type="PANTHER" id="PTHR47968:SF33">
    <property type="entry name" value="KINESIN-LIKE PROTEIN KIN-7C, MITOCHONDRIAL ISOFORM X1"/>
    <property type="match status" value="1"/>
</dbReference>
<evidence type="ECO:0000259" key="4">
    <source>
        <dbReference type="PROSITE" id="PS50067"/>
    </source>
</evidence>
<feature type="coiled-coil region" evidence="3">
    <location>
        <begin position="545"/>
        <end position="572"/>
    </location>
</feature>
<keyword evidence="7" id="KW-1185">Reference proteome</keyword>
<comment type="similarity">
    <text evidence="2">Belongs to the TRAFAC class myosin-kinesin ATPase superfamily. Kinesin family.</text>
</comment>
<feature type="domain" description="BAH" evidence="5">
    <location>
        <begin position="248"/>
        <end position="368"/>
    </location>
</feature>